<gene>
    <name evidence="4" type="ORF">CCAM_LOCUS833</name>
</gene>
<dbReference type="AlphaFoldDB" id="A0A484K6X6"/>
<name>A0A484K6X6_9ASTE</name>
<evidence type="ECO:0000259" key="3">
    <source>
        <dbReference type="Pfam" id="PF23041"/>
    </source>
</evidence>
<accession>A0A484K6X6</accession>
<dbReference type="Proteomes" id="UP000595140">
    <property type="component" value="Unassembled WGS sequence"/>
</dbReference>
<feature type="region of interest" description="Disordered" evidence="1">
    <location>
        <begin position="1"/>
        <end position="23"/>
    </location>
</feature>
<reference evidence="4 5" key="1">
    <citation type="submission" date="2018-04" db="EMBL/GenBank/DDBJ databases">
        <authorList>
            <person name="Vogel A."/>
        </authorList>
    </citation>
    <scope>NUCLEOTIDE SEQUENCE [LARGE SCALE GENOMIC DNA]</scope>
</reference>
<feature type="compositionally biased region" description="Pro residues" evidence="1">
    <location>
        <begin position="320"/>
        <end position="336"/>
    </location>
</feature>
<evidence type="ECO:0000313" key="5">
    <source>
        <dbReference type="Proteomes" id="UP000595140"/>
    </source>
</evidence>
<keyword evidence="2" id="KW-1133">Transmembrane helix</keyword>
<feature type="domain" description="DUF7036" evidence="3">
    <location>
        <begin position="208"/>
        <end position="299"/>
    </location>
</feature>
<dbReference type="InterPro" id="IPR055464">
    <property type="entry name" value="DUF7036"/>
</dbReference>
<sequence>MGKSDDQQLPLHQHQGRRSRPGGGCPMGGLSHLFNRFNFKCFFVLLLSVAVFLSAAFSVLPLRPYSSGFDAKEAIKLGSTVQAYIRLKKPISDLIHSIDRLEYDIYGELGVPSTKVAILSMHQADLHNQSDVIFGVFPDQANSSINQQSLDLLKMLFIDLFLKQANLTLTTSIFGEPYSFEILKFPNGMTIIPEPLSPFWNAPQILFNFTLHNSVEVIKENYVILKEQLKSGLHLKPHEEVFVMVKNKIGSTRDPPVTIEVSAVTDVDILPLERLKQLARTITRSPPSANLGLDNSVFGKVKQISLSSFLSHSLQSLPPMPAPASAPSHSPFPSPPYASHQSYGPLPGDTYWQSPPVITASPPIGPGPSPAGPVLSYFANSPLSGNVMLKMSPSLSPLPGESYHYSRTQEKWVATSFGSLSQISSAASSSSPSDDFHAKPLILVSLRCGFILQSYAGS</sequence>
<keyword evidence="2" id="KW-0812">Transmembrane</keyword>
<keyword evidence="5" id="KW-1185">Reference proteome</keyword>
<dbReference type="PANTHER" id="PTHR33826:SF4">
    <property type="entry name" value="F20B24.21"/>
    <property type="match status" value="1"/>
</dbReference>
<dbReference type="EMBL" id="OOIL02000002">
    <property type="protein sequence ID" value="VFQ59057.1"/>
    <property type="molecule type" value="Genomic_DNA"/>
</dbReference>
<evidence type="ECO:0000256" key="2">
    <source>
        <dbReference type="SAM" id="Phobius"/>
    </source>
</evidence>
<feature type="transmembrane region" description="Helical" evidence="2">
    <location>
        <begin position="41"/>
        <end position="62"/>
    </location>
</feature>
<dbReference type="PANTHER" id="PTHR33826">
    <property type="entry name" value="F20B24.21"/>
    <property type="match status" value="1"/>
</dbReference>
<protein>
    <recommendedName>
        <fullName evidence="3">DUF7036 domain-containing protein</fullName>
    </recommendedName>
</protein>
<keyword evidence="2" id="KW-0472">Membrane</keyword>
<proteinExistence type="predicted"/>
<feature type="domain" description="DUF7036" evidence="3">
    <location>
        <begin position="85"/>
        <end position="175"/>
    </location>
</feature>
<dbReference type="Pfam" id="PF23041">
    <property type="entry name" value="DUF7036"/>
    <property type="match status" value="2"/>
</dbReference>
<feature type="region of interest" description="Disordered" evidence="1">
    <location>
        <begin position="320"/>
        <end position="345"/>
    </location>
</feature>
<organism evidence="4 5">
    <name type="scientific">Cuscuta campestris</name>
    <dbReference type="NCBI Taxonomy" id="132261"/>
    <lineage>
        <taxon>Eukaryota</taxon>
        <taxon>Viridiplantae</taxon>
        <taxon>Streptophyta</taxon>
        <taxon>Embryophyta</taxon>
        <taxon>Tracheophyta</taxon>
        <taxon>Spermatophyta</taxon>
        <taxon>Magnoliopsida</taxon>
        <taxon>eudicotyledons</taxon>
        <taxon>Gunneridae</taxon>
        <taxon>Pentapetalae</taxon>
        <taxon>asterids</taxon>
        <taxon>lamiids</taxon>
        <taxon>Solanales</taxon>
        <taxon>Convolvulaceae</taxon>
        <taxon>Cuscuteae</taxon>
        <taxon>Cuscuta</taxon>
        <taxon>Cuscuta subgen. Grammica</taxon>
        <taxon>Cuscuta sect. Cleistogrammica</taxon>
    </lineage>
</organism>
<evidence type="ECO:0000313" key="4">
    <source>
        <dbReference type="EMBL" id="VFQ59057.1"/>
    </source>
</evidence>
<dbReference type="OrthoDB" id="611787at2759"/>
<evidence type="ECO:0000256" key="1">
    <source>
        <dbReference type="SAM" id="MobiDB-lite"/>
    </source>
</evidence>